<feature type="transmembrane region" description="Helical" evidence="2">
    <location>
        <begin position="95"/>
        <end position="114"/>
    </location>
</feature>
<dbReference type="SUPFAM" id="SSF54427">
    <property type="entry name" value="NTF2-like"/>
    <property type="match status" value="1"/>
</dbReference>
<evidence type="ECO:0000313" key="6">
    <source>
        <dbReference type="Proteomes" id="UP000295765"/>
    </source>
</evidence>
<name>A0A4R2L3N7_9GAMM</name>
<keyword evidence="2" id="KW-1133">Transmembrane helix</keyword>
<evidence type="ECO:0000256" key="2">
    <source>
        <dbReference type="SAM" id="Phobius"/>
    </source>
</evidence>
<dbReference type="EMBL" id="SLWY01000010">
    <property type="protein sequence ID" value="TCO81003.1"/>
    <property type="molecule type" value="Genomic_DNA"/>
</dbReference>
<dbReference type="Pfam" id="PF04280">
    <property type="entry name" value="Tim44"/>
    <property type="match status" value="1"/>
</dbReference>
<gene>
    <name evidence="5" type="ORF">EV699_11028</name>
</gene>
<organism evidence="5 6">
    <name type="scientific">Plasticicumulans lactativorans</name>
    <dbReference type="NCBI Taxonomy" id="1133106"/>
    <lineage>
        <taxon>Bacteria</taxon>
        <taxon>Pseudomonadati</taxon>
        <taxon>Pseudomonadota</taxon>
        <taxon>Gammaproteobacteria</taxon>
        <taxon>Candidatus Competibacteraceae</taxon>
        <taxon>Plasticicumulans</taxon>
    </lineage>
</organism>
<dbReference type="Gene3D" id="3.10.450.240">
    <property type="match status" value="1"/>
</dbReference>
<feature type="domain" description="Tim44-like" evidence="4">
    <location>
        <begin position="151"/>
        <end position="283"/>
    </location>
</feature>
<dbReference type="AlphaFoldDB" id="A0A4R2L3N7"/>
<dbReference type="InterPro" id="IPR007379">
    <property type="entry name" value="Tim44-like_dom"/>
</dbReference>
<keyword evidence="2" id="KW-0812">Transmembrane</keyword>
<dbReference type="InterPro" id="IPR032710">
    <property type="entry name" value="NTF2-like_dom_sf"/>
</dbReference>
<evidence type="ECO:0000256" key="1">
    <source>
        <dbReference type="SAM" id="MobiDB-lite"/>
    </source>
</evidence>
<feature type="chain" id="PRO_5020718803" evidence="3">
    <location>
        <begin position="24"/>
        <end position="287"/>
    </location>
</feature>
<sequence>MKSFLAMCLLFLTGAWFVPEAEAARMGGGKSMGRQESTWSRQAAPGPSAPAAQPRPAADPAMARPAGSRWAGPIAGLVAGGLLGALFFGGAFEGLQMADVLVLVLVLAAVVFFVRRMRRARVQPVPATAQAYAAPAAAAAAGRVAAPTIGSGLGGQAGEARPAWFDEARFLQGAKTHFINLQAAWDRGDLEKLREYVTPELHAELARERAQPGNEAPYTEVVELHAELVSFRTYPDHVLASVRYSGLIREARGAEPQRFVEVWNVQRGMGDARANWYVAGIQQQTDA</sequence>
<comment type="caution">
    <text evidence="5">The sequence shown here is derived from an EMBL/GenBank/DDBJ whole genome shotgun (WGS) entry which is preliminary data.</text>
</comment>
<dbReference type="RefSeq" id="WP_132542151.1">
    <property type="nucleotide sequence ID" value="NZ_SLWY01000010.1"/>
</dbReference>
<reference evidence="5 6" key="1">
    <citation type="submission" date="2019-03" db="EMBL/GenBank/DDBJ databases">
        <title>Genomic Encyclopedia of Type Strains, Phase IV (KMG-IV): sequencing the most valuable type-strain genomes for metagenomic binning, comparative biology and taxonomic classification.</title>
        <authorList>
            <person name="Goeker M."/>
        </authorList>
    </citation>
    <scope>NUCLEOTIDE SEQUENCE [LARGE SCALE GENOMIC DNA]</scope>
    <source>
        <strain evidence="5 6">DSM 25287</strain>
    </source>
</reference>
<feature type="compositionally biased region" description="Low complexity" evidence="1">
    <location>
        <begin position="42"/>
        <end position="65"/>
    </location>
</feature>
<dbReference type="PANTHER" id="PTHR41542:SF1">
    <property type="entry name" value="BLL5807 PROTEIN"/>
    <property type="match status" value="1"/>
</dbReference>
<keyword evidence="2" id="KW-0472">Membrane</keyword>
<accession>A0A4R2L3N7</accession>
<dbReference type="PANTHER" id="PTHR41542">
    <property type="entry name" value="BLL5807 PROTEIN"/>
    <property type="match status" value="1"/>
</dbReference>
<protein>
    <submittedName>
        <fullName evidence="5">Putative lipid-binding transport protein (Tim44 family)</fullName>
    </submittedName>
</protein>
<proteinExistence type="predicted"/>
<keyword evidence="6" id="KW-1185">Reference proteome</keyword>
<feature type="transmembrane region" description="Helical" evidence="2">
    <location>
        <begin position="70"/>
        <end position="88"/>
    </location>
</feature>
<feature type="signal peptide" evidence="3">
    <location>
        <begin position="1"/>
        <end position="23"/>
    </location>
</feature>
<evidence type="ECO:0000259" key="4">
    <source>
        <dbReference type="SMART" id="SM00978"/>
    </source>
</evidence>
<dbReference type="OrthoDB" id="5298777at2"/>
<feature type="region of interest" description="Disordered" evidence="1">
    <location>
        <begin position="27"/>
        <end position="65"/>
    </location>
</feature>
<evidence type="ECO:0000313" key="5">
    <source>
        <dbReference type="EMBL" id="TCO81003.1"/>
    </source>
</evidence>
<evidence type="ECO:0000256" key="3">
    <source>
        <dbReference type="SAM" id="SignalP"/>
    </source>
</evidence>
<dbReference type="Proteomes" id="UP000295765">
    <property type="component" value="Unassembled WGS sequence"/>
</dbReference>
<keyword evidence="3" id="KW-0732">Signal</keyword>
<dbReference type="SMART" id="SM00978">
    <property type="entry name" value="Tim44"/>
    <property type="match status" value="1"/>
</dbReference>